<dbReference type="SUPFAM" id="SSF109854">
    <property type="entry name" value="DinB/YfiT-like putative metalloenzymes"/>
    <property type="match status" value="1"/>
</dbReference>
<proteinExistence type="predicted"/>
<sequence>MTSAPDLAPAARRLGLLLAGVRDSQLAAPTPCVEYTLGDLIDHVGGLSKAFTWSAEKNWPDVPSTGPSGDASRLAPDWRARIPEQLDALAAAWTVPDAWQGMTKAGGVDLPGEVAGRVALNEIVVHGWDVARASGQPYEPGRDEIDLCMELVGPAAGQPDGPFGPVFATAEDAPPLDRLIGLTGRDPAWTPPA</sequence>
<dbReference type="Proteomes" id="UP001049518">
    <property type="component" value="Chromosome"/>
</dbReference>
<reference evidence="2" key="1">
    <citation type="submission" date="2020-07" db="EMBL/GenBank/DDBJ databases">
        <authorList>
            <person name="Tarantini F.S."/>
            <person name="Hong K.W."/>
            <person name="Chan K.G."/>
        </authorList>
    </citation>
    <scope>NUCLEOTIDE SEQUENCE</scope>
    <source>
        <strain evidence="2">32-07</strain>
    </source>
</reference>
<dbReference type="InterPro" id="IPR034660">
    <property type="entry name" value="DinB/YfiT-like"/>
</dbReference>
<evidence type="ECO:0000313" key="3">
    <source>
        <dbReference type="Proteomes" id="UP001049518"/>
    </source>
</evidence>
<dbReference type="Gene3D" id="1.20.120.450">
    <property type="entry name" value="dinb family like domain"/>
    <property type="match status" value="1"/>
</dbReference>
<evidence type="ECO:0000313" key="2">
    <source>
        <dbReference type="EMBL" id="QXJ22805.1"/>
    </source>
</evidence>
<dbReference type="NCBIfam" id="TIGR03083">
    <property type="entry name" value="maleylpyruvate isomerase family mycothiol-dependent enzyme"/>
    <property type="match status" value="1"/>
</dbReference>
<organism evidence="2 3">
    <name type="scientific">Actinomadura graeca</name>
    <dbReference type="NCBI Taxonomy" id="2750812"/>
    <lineage>
        <taxon>Bacteria</taxon>
        <taxon>Bacillati</taxon>
        <taxon>Actinomycetota</taxon>
        <taxon>Actinomycetes</taxon>
        <taxon>Streptosporangiales</taxon>
        <taxon>Thermomonosporaceae</taxon>
        <taxon>Actinomadura</taxon>
    </lineage>
</organism>
<name>A0ABX8QVK5_9ACTN</name>
<protein>
    <submittedName>
        <fullName evidence="2">TIGR03086 family protein</fullName>
    </submittedName>
</protein>
<accession>A0ABX8QVK5</accession>
<dbReference type="EMBL" id="CP059572">
    <property type="protein sequence ID" value="QXJ22805.1"/>
    <property type="molecule type" value="Genomic_DNA"/>
</dbReference>
<dbReference type="InterPro" id="IPR017517">
    <property type="entry name" value="Maleyloyr_isom"/>
</dbReference>
<feature type="domain" description="Mycothiol-dependent maleylpyruvate isomerase metal-binding" evidence="1">
    <location>
        <begin position="7"/>
        <end position="131"/>
    </location>
</feature>
<keyword evidence="3" id="KW-1185">Reference proteome</keyword>
<evidence type="ECO:0000259" key="1">
    <source>
        <dbReference type="Pfam" id="PF11716"/>
    </source>
</evidence>
<dbReference type="NCBIfam" id="TIGR03086">
    <property type="entry name" value="TIGR03086 family metal-binding protein"/>
    <property type="match status" value="1"/>
</dbReference>
<gene>
    <name evidence="2" type="ORF">AGRA3207_003867</name>
</gene>
<dbReference type="InterPro" id="IPR017520">
    <property type="entry name" value="CHP03086"/>
</dbReference>
<dbReference type="RefSeq" id="WP_231336141.1">
    <property type="nucleotide sequence ID" value="NZ_CP059572.1"/>
</dbReference>
<dbReference type="Pfam" id="PF11716">
    <property type="entry name" value="MDMPI_N"/>
    <property type="match status" value="1"/>
</dbReference>
<dbReference type="InterPro" id="IPR024344">
    <property type="entry name" value="MDMPI_metal-binding"/>
</dbReference>